<evidence type="ECO:0008006" key="5">
    <source>
        <dbReference type="Google" id="ProtNLM"/>
    </source>
</evidence>
<organism evidence="1 3">
    <name type="scientific">Pseudomonas versuta</name>
    <dbReference type="NCBI Taxonomy" id="1788301"/>
    <lineage>
        <taxon>Bacteria</taxon>
        <taxon>Pseudomonadati</taxon>
        <taxon>Pseudomonadota</taxon>
        <taxon>Gammaproteobacteria</taxon>
        <taxon>Pseudomonadales</taxon>
        <taxon>Pseudomonadaceae</taxon>
        <taxon>Pseudomonas</taxon>
    </lineage>
</organism>
<accession>A0A0M5LY75</accession>
<dbReference type="EMBL" id="MPJD01000029">
    <property type="protein sequence ID" value="OKA19486.1"/>
    <property type="molecule type" value="Genomic_DNA"/>
</dbReference>
<evidence type="ECO:0000313" key="4">
    <source>
        <dbReference type="Proteomes" id="UP000186677"/>
    </source>
</evidence>
<dbReference type="EMBL" id="MPJC01000004">
    <property type="protein sequence ID" value="OKA22278.1"/>
    <property type="molecule type" value="Genomic_DNA"/>
</dbReference>
<evidence type="ECO:0000313" key="3">
    <source>
        <dbReference type="Proteomes" id="UP000185990"/>
    </source>
</evidence>
<name>A0A0M5LY75_9PSED</name>
<reference evidence="1 3" key="1">
    <citation type="submission" date="2016-11" db="EMBL/GenBank/DDBJ databases">
        <title>Draft genome of Pseudomonas versuta A4R1.12.</title>
        <authorList>
            <person name="See-Too W.-S."/>
        </authorList>
    </citation>
    <scope>NUCLEOTIDE SEQUENCE [LARGE SCALE GENOMIC DNA]</scope>
    <source>
        <strain evidence="1 3">A4R1.12</strain>
    </source>
</reference>
<dbReference type="Proteomes" id="UP000185990">
    <property type="component" value="Unassembled WGS sequence"/>
</dbReference>
<reference evidence="2 4" key="2">
    <citation type="submission" date="2016-11" db="EMBL/GenBank/DDBJ databases">
        <title>Draft genome of Pseudomonas versuta A4R1.5.</title>
        <authorList>
            <person name="See-Too W.-S."/>
        </authorList>
    </citation>
    <scope>NUCLEOTIDE SEQUENCE [LARGE SCALE GENOMIC DNA]</scope>
    <source>
        <strain evidence="2 4">A4R1.5</strain>
    </source>
</reference>
<comment type="caution">
    <text evidence="1">The sequence shown here is derived from an EMBL/GenBank/DDBJ whole genome shotgun (WGS) entry which is preliminary data.</text>
</comment>
<accession>A0A1Q4KL65</accession>
<dbReference type="KEGG" id="ppsy:AOC04_09105"/>
<dbReference type="OrthoDB" id="7019008at2"/>
<sequence length="62" mass="6793">MSATNSINGYLIKNVSPNEWWISDSSEEKVAGPFESEQAAIEVASVLQDQPTPAARRRNSKS</sequence>
<keyword evidence="4" id="KW-1185">Reference proteome</keyword>
<dbReference type="AlphaFoldDB" id="A0A0M5LY75"/>
<proteinExistence type="predicted"/>
<gene>
    <name evidence="2" type="ORF">BOH73_07540</name>
    <name evidence="1" type="ORF">BOH74_17910</name>
</gene>
<evidence type="ECO:0000313" key="1">
    <source>
        <dbReference type="EMBL" id="OKA19486.1"/>
    </source>
</evidence>
<dbReference type="RefSeq" id="WP_060692610.1">
    <property type="nucleotide sequence ID" value="NZ_CP012676.1"/>
</dbReference>
<evidence type="ECO:0000313" key="2">
    <source>
        <dbReference type="EMBL" id="OKA22278.1"/>
    </source>
</evidence>
<protein>
    <recommendedName>
        <fullName evidence="5">DUF2188 domain-containing protein</fullName>
    </recommendedName>
</protein>
<dbReference type="Proteomes" id="UP000186677">
    <property type="component" value="Unassembled WGS sequence"/>
</dbReference>